<dbReference type="AlphaFoldDB" id="A0A9Q8LI58"/>
<evidence type="ECO:0000313" key="2">
    <source>
        <dbReference type="Proteomes" id="UP000756132"/>
    </source>
</evidence>
<keyword evidence="2" id="KW-1185">Reference proteome</keyword>
<protein>
    <submittedName>
        <fullName evidence="1">Uncharacterized protein</fullName>
    </submittedName>
</protein>
<dbReference type="GeneID" id="71986346"/>
<reference evidence="1" key="1">
    <citation type="submission" date="2021-12" db="EMBL/GenBank/DDBJ databases">
        <authorList>
            <person name="Zaccaron A."/>
            <person name="Stergiopoulos I."/>
        </authorList>
    </citation>
    <scope>NUCLEOTIDE SEQUENCE</scope>
    <source>
        <strain evidence="1">Race5_Kim</strain>
    </source>
</reference>
<gene>
    <name evidence="1" type="ORF">CLAFUR5_06468</name>
</gene>
<dbReference type="KEGG" id="ffu:CLAFUR5_06468"/>
<reference evidence="1" key="2">
    <citation type="journal article" date="2022" name="Microb. Genom.">
        <title>A chromosome-scale genome assembly of the tomato pathogen Cladosporium fulvum reveals a compartmentalized genome architecture and the presence of a dispensable chromosome.</title>
        <authorList>
            <person name="Zaccaron A.Z."/>
            <person name="Chen L.H."/>
            <person name="Samaras A."/>
            <person name="Stergiopoulos I."/>
        </authorList>
    </citation>
    <scope>NUCLEOTIDE SEQUENCE</scope>
    <source>
        <strain evidence="1">Race5_Kim</strain>
    </source>
</reference>
<dbReference type="RefSeq" id="XP_047762212.1">
    <property type="nucleotide sequence ID" value="XM_047905616.1"/>
</dbReference>
<dbReference type="EMBL" id="CP090167">
    <property type="protein sequence ID" value="UJO17846.1"/>
    <property type="molecule type" value="Genomic_DNA"/>
</dbReference>
<proteinExistence type="predicted"/>
<sequence length="467" mass="51687">MAIIYLSIHLLYHGEHVEIVSKVISSYATATHIPAPVPTSSPFFPDCCHEGHSPSPDWVTAESQPASTEFGGIGFPVSASDPASSDEKVDWEQLLDAIDELLALAQRGEGFSEHVSYKQLGQYKGQVFRAERAWQLSNRGLLAQEQVEVGMAKVFQDLASFTNLDWPALSVALRAGDYSTISVSCPDTVGTTRPTPHGPVVPLKGHADAPPGSTKSAPNIWCFDRSLGLPHTLHIHPDAKVPFGCSPMLPIRGKGLLKDMESYSWDLRNQIKDLKDFLARLIRNSAEEMEIGRSDLLRLISFRLMSSIVREETKKQVRLDNLKLELLDILGPGVEDQYVFSTPEVTADAPPREHSEPAAIPTLESGLALKQTETTSKGHSGWTRCGLKIMPHTWRCPKRRSLPPKWMSYLVQPRPMAQGGFEWRTWRLQSAYRAVAAAGDEPGKGSRRAGSTLNNLRLKRMIEQQLA</sequence>
<name>A0A9Q8LI58_PASFU</name>
<evidence type="ECO:0000313" key="1">
    <source>
        <dbReference type="EMBL" id="UJO17846.1"/>
    </source>
</evidence>
<organism evidence="1 2">
    <name type="scientific">Passalora fulva</name>
    <name type="common">Tomato leaf mold</name>
    <name type="synonym">Cladosporium fulvum</name>
    <dbReference type="NCBI Taxonomy" id="5499"/>
    <lineage>
        <taxon>Eukaryota</taxon>
        <taxon>Fungi</taxon>
        <taxon>Dikarya</taxon>
        <taxon>Ascomycota</taxon>
        <taxon>Pezizomycotina</taxon>
        <taxon>Dothideomycetes</taxon>
        <taxon>Dothideomycetidae</taxon>
        <taxon>Mycosphaerellales</taxon>
        <taxon>Mycosphaerellaceae</taxon>
        <taxon>Fulvia</taxon>
    </lineage>
</organism>
<dbReference type="Proteomes" id="UP000756132">
    <property type="component" value="Chromosome 5"/>
</dbReference>
<accession>A0A9Q8LI58</accession>